<dbReference type="Pfam" id="PF00892">
    <property type="entry name" value="EamA"/>
    <property type="match status" value="2"/>
</dbReference>
<feature type="domain" description="EamA" evidence="7">
    <location>
        <begin position="9"/>
        <end position="139"/>
    </location>
</feature>
<feature type="transmembrane region" description="Helical" evidence="6">
    <location>
        <begin position="283"/>
        <end position="303"/>
    </location>
</feature>
<comment type="subcellular location">
    <subcellularLocation>
        <location evidence="1">Cell membrane</location>
        <topology evidence="1">Multi-pass membrane protein</topology>
    </subcellularLocation>
</comment>
<keyword evidence="5 6" id="KW-0472">Membrane</keyword>
<accession>A0A1I6H0F2</accession>
<dbReference type="PANTHER" id="PTHR42920">
    <property type="entry name" value="OS03G0707200 PROTEIN-RELATED"/>
    <property type="match status" value="1"/>
</dbReference>
<dbReference type="STRING" id="650891.SAMN05216203_0677"/>
<organism evidence="8 9">
    <name type="scientific">Marinobacter daqiaonensis</name>
    <dbReference type="NCBI Taxonomy" id="650891"/>
    <lineage>
        <taxon>Bacteria</taxon>
        <taxon>Pseudomonadati</taxon>
        <taxon>Pseudomonadota</taxon>
        <taxon>Gammaproteobacteria</taxon>
        <taxon>Pseudomonadales</taxon>
        <taxon>Marinobacteraceae</taxon>
        <taxon>Marinobacter</taxon>
    </lineage>
</organism>
<evidence type="ECO:0000256" key="3">
    <source>
        <dbReference type="ARBA" id="ARBA00022692"/>
    </source>
</evidence>
<dbReference type="RefSeq" id="WP_092008877.1">
    <property type="nucleotide sequence ID" value="NZ_FOYW01000001.1"/>
</dbReference>
<dbReference type="InterPro" id="IPR051258">
    <property type="entry name" value="Diverse_Substrate_Transporter"/>
</dbReference>
<dbReference type="OrthoDB" id="8370318at2"/>
<evidence type="ECO:0000256" key="4">
    <source>
        <dbReference type="ARBA" id="ARBA00022989"/>
    </source>
</evidence>
<dbReference type="Proteomes" id="UP000198644">
    <property type="component" value="Unassembled WGS sequence"/>
</dbReference>
<evidence type="ECO:0000313" key="8">
    <source>
        <dbReference type="EMBL" id="SFR47925.1"/>
    </source>
</evidence>
<feature type="transmembrane region" description="Helical" evidence="6">
    <location>
        <begin position="225"/>
        <end position="245"/>
    </location>
</feature>
<feature type="domain" description="EamA" evidence="7">
    <location>
        <begin position="149"/>
        <end position="298"/>
    </location>
</feature>
<evidence type="ECO:0000256" key="2">
    <source>
        <dbReference type="ARBA" id="ARBA00022475"/>
    </source>
</evidence>
<evidence type="ECO:0000256" key="5">
    <source>
        <dbReference type="ARBA" id="ARBA00023136"/>
    </source>
</evidence>
<name>A0A1I6H0F2_9GAMM</name>
<feature type="transmembrane region" description="Helical" evidence="6">
    <location>
        <begin position="257"/>
        <end position="277"/>
    </location>
</feature>
<evidence type="ECO:0000256" key="6">
    <source>
        <dbReference type="SAM" id="Phobius"/>
    </source>
</evidence>
<feature type="transmembrane region" description="Helical" evidence="6">
    <location>
        <begin position="152"/>
        <end position="171"/>
    </location>
</feature>
<reference evidence="9" key="1">
    <citation type="submission" date="2016-10" db="EMBL/GenBank/DDBJ databases">
        <authorList>
            <person name="Varghese N."/>
            <person name="Submissions S."/>
        </authorList>
    </citation>
    <scope>NUCLEOTIDE SEQUENCE [LARGE SCALE GENOMIC DNA]</scope>
    <source>
        <strain evidence="9">CGMCC 1.9167</strain>
    </source>
</reference>
<dbReference type="AlphaFoldDB" id="A0A1I6H0F2"/>
<feature type="transmembrane region" description="Helical" evidence="6">
    <location>
        <begin position="191"/>
        <end position="213"/>
    </location>
</feature>
<dbReference type="InterPro" id="IPR037185">
    <property type="entry name" value="EmrE-like"/>
</dbReference>
<evidence type="ECO:0000259" key="7">
    <source>
        <dbReference type="Pfam" id="PF00892"/>
    </source>
</evidence>
<keyword evidence="4 6" id="KW-1133">Transmembrane helix</keyword>
<evidence type="ECO:0000256" key="1">
    <source>
        <dbReference type="ARBA" id="ARBA00004651"/>
    </source>
</evidence>
<dbReference type="EMBL" id="FOYW01000001">
    <property type="protein sequence ID" value="SFR47925.1"/>
    <property type="molecule type" value="Genomic_DNA"/>
</dbReference>
<feature type="transmembrane region" description="Helical" evidence="6">
    <location>
        <begin position="67"/>
        <end position="91"/>
    </location>
</feature>
<gene>
    <name evidence="8" type="ORF">SAMN05216203_0677</name>
</gene>
<dbReference type="PANTHER" id="PTHR42920:SF5">
    <property type="entry name" value="EAMA DOMAIN-CONTAINING PROTEIN"/>
    <property type="match status" value="1"/>
</dbReference>
<sequence>MTLSDSHKSDLLLVVVTLLAALSWAFSKEAVLLMPPLLFMAMRFLIAGAILALFARHRLKRLSTGQVLRGARVGLVFGSAMSCWVMGIWLGVNLGEAAFITSLAVVITPAIARVFFREAQPVSTWMAIPVAICGLALLSLENGFRPEPGQLLFVLAAFVFAFSYILTSRTANTRTEVNRRGETVQKEKVPALPLTALSMTTAGVVTGILSLIFETWEATFASFTGMMFWWLIASATIGTAFRFLLQTYAQSLSFHSHGVVILVLEPVWVALLAWVWFAQTMSPLQIAGCGVILLSLLINRWTVVSKALRGYLRKSVRARRIARIRHARGA</sequence>
<protein>
    <submittedName>
        <fullName evidence="8">Threonine/homoserine efflux transporter RhtA</fullName>
    </submittedName>
</protein>
<dbReference type="InterPro" id="IPR000620">
    <property type="entry name" value="EamA_dom"/>
</dbReference>
<feature type="transmembrane region" description="Helical" evidence="6">
    <location>
        <begin position="37"/>
        <end position="55"/>
    </location>
</feature>
<feature type="transmembrane region" description="Helical" evidence="6">
    <location>
        <begin position="97"/>
        <end position="116"/>
    </location>
</feature>
<keyword evidence="2" id="KW-1003">Cell membrane</keyword>
<dbReference type="GO" id="GO:0005886">
    <property type="term" value="C:plasma membrane"/>
    <property type="evidence" value="ECO:0007669"/>
    <property type="project" value="UniProtKB-SubCell"/>
</dbReference>
<evidence type="ECO:0000313" key="9">
    <source>
        <dbReference type="Proteomes" id="UP000198644"/>
    </source>
</evidence>
<dbReference type="SUPFAM" id="SSF103481">
    <property type="entry name" value="Multidrug resistance efflux transporter EmrE"/>
    <property type="match status" value="2"/>
</dbReference>
<keyword evidence="3 6" id="KW-0812">Transmembrane</keyword>
<proteinExistence type="predicted"/>
<keyword evidence="9" id="KW-1185">Reference proteome</keyword>
<feature type="transmembrane region" description="Helical" evidence="6">
    <location>
        <begin position="123"/>
        <end position="140"/>
    </location>
</feature>